<dbReference type="EMBL" id="JAAEDI010000005">
    <property type="protein sequence ID" value="MBR0649239.1"/>
    <property type="molecule type" value="Genomic_DNA"/>
</dbReference>
<evidence type="ECO:0000256" key="1">
    <source>
        <dbReference type="SAM" id="MobiDB-lite"/>
    </source>
</evidence>
<dbReference type="RefSeq" id="WP_211867025.1">
    <property type="nucleotide sequence ID" value="NZ_JAAEDI010000005.1"/>
</dbReference>
<dbReference type="Proteomes" id="UP000698752">
    <property type="component" value="Unassembled WGS sequence"/>
</dbReference>
<organism evidence="2 3">
    <name type="scientific">Neoroseomonas terrae</name>
    <dbReference type="NCBI Taxonomy" id="424799"/>
    <lineage>
        <taxon>Bacteria</taxon>
        <taxon>Pseudomonadati</taxon>
        <taxon>Pseudomonadota</taxon>
        <taxon>Alphaproteobacteria</taxon>
        <taxon>Acetobacterales</taxon>
        <taxon>Acetobacteraceae</taxon>
        <taxon>Neoroseomonas</taxon>
    </lineage>
</organism>
<accession>A0ABS5EE00</accession>
<comment type="caution">
    <text evidence="2">The sequence shown here is derived from an EMBL/GenBank/DDBJ whole genome shotgun (WGS) entry which is preliminary data.</text>
</comment>
<evidence type="ECO:0000313" key="2">
    <source>
        <dbReference type="EMBL" id="MBR0649239.1"/>
    </source>
</evidence>
<gene>
    <name evidence="2" type="ORF">GXW78_06170</name>
</gene>
<reference evidence="3" key="1">
    <citation type="journal article" date="2021" name="Syst. Appl. Microbiol.">
        <title>Roseomonas hellenica sp. nov., isolated from roots of wild-growing Alkanna tinctoria.</title>
        <authorList>
            <person name="Rat A."/>
            <person name="Naranjo H.D."/>
            <person name="Lebbe L."/>
            <person name="Cnockaert M."/>
            <person name="Krigas N."/>
            <person name="Grigoriadou K."/>
            <person name="Maloupa E."/>
            <person name="Willems A."/>
        </authorList>
    </citation>
    <scope>NUCLEOTIDE SEQUENCE [LARGE SCALE GENOMIC DNA]</scope>
    <source>
        <strain evidence="3">LMG 31159</strain>
    </source>
</reference>
<keyword evidence="3" id="KW-1185">Reference proteome</keyword>
<name>A0ABS5EE00_9PROT</name>
<feature type="region of interest" description="Disordered" evidence="1">
    <location>
        <begin position="29"/>
        <end position="97"/>
    </location>
</feature>
<proteinExistence type="predicted"/>
<sequence length="97" mass="10361">MFVLTAGVPNFRGPAALFAQLEWEIPMAKAAQPKPSSRKIVTALDDQIDDSFPASDPPSLTDPSRKVVQKDPVPAEAEDPSTEAGQKGPASTTSRRE</sequence>
<protein>
    <submittedName>
        <fullName evidence="2">Uncharacterized protein</fullName>
    </submittedName>
</protein>
<evidence type="ECO:0000313" key="3">
    <source>
        <dbReference type="Proteomes" id="UP000698752"/>
    </source>
</evidence>